<protein>
    <submittedName>
        <fullName evidence="10">Rhomboid family intramembrane serine protease</fullName>
    </submittedName>
</protein>
<sequence length="194" mass="21616">MSVTLAMIVISVAIYVIINFIDHSDEKSVLAIKYGAFYPPKIEYKQEYWRFLTANFVHVDLVHIFMNCYALYYLGGTFFEPFLGSLEYLYLVLISGIFSYLITYMTSKKEGRYQNTITLGASGIFYGFLGAIVTLGVVFQGPFLMVLKQFIPVIAINVVFTLADKNISKTGHLGGFVGGVIAMLVLIGSGLCVY</sequence>
<dbReference type="AlphaFoldDB" id="A0A2T3FYH6"/>
<dbReference type="GO" id="GO:0006508">
    <property type="term" value="P:proteolysis"/>
    <property type="evidence" value="ECO:0007669"/>
    <property type="project" value="UniProtKB-KW"/>
</dbReference>
<feature type="transmembrane region" description="Helical" evidence="7">
    <location>
        <begin position="51"/>
        <end position="74"/>
    </location>
</feature>
<dbReference type="GO" id="GO:0016020">
    <property type="term" value="C:membrane"/>
    <property type="evidence" value="ECO:0007669"/>
    <property type="project" value="UniProtKB-SubCell"/>
</dbReference>
<keyword evidence="6 7" id="KW-0472">Membrane</keyword>
<dbReference type="Proteomes" id="UP000240974">
    <property type="component" value="Unassembled WGS sequence"/>
</dbReference>
<evidence type="ECO:0000313" key="11">
    <source>
        <dbReference type="Proteomes" id="UP000240974"/>
    </source>
</evidence>
<evidence type="ECO:0000256" key="2">
    <source>
        <dbReference type="ARBA" id="ARBA00009045"/>
    </source>
</evidence>
<comment type="similarity">
    <text evidence="2">Belongs to the peptidase S54 family.</text>
</comment>
<dbReference type="PANTHER" id="PTHR43731">
    <property type="entry name" value="RHOMBOID PROTEASE"/>
    <property type="match status" value="1"/>
</dbReference>
<feature type="transmembrane region" description="Helical" evidence="7">
    <location>
        <begin position="6"/>
        <end position="23"/>
    </location>
</feature>
<dbReference type="PANTHER" id="PTHR43731:SF14">
    <property type="entry name" value="PRESENILIN-ASSOCIATED RHOMBOID-LIKE PROTEIN, MITOCHONDRIAL"/>
    <property type="match status" value="1"/>
</dbReference>
<evidence type="ECO:0000256" key="1">
    <source>
        <dbReference type="ARBA" id="ARBA00004141"/>
    </source>
</evidence>
<keyword evidence="5 7" id="KW-1133">Transmembrane helix</keyword>
<accession>A0A2T3FYH6</accession>
<name>A0A2T3FYH6_9FIRM</name>
<evidence type="ECO:0000256" key="7">
    <source>
        <dbReference type="SAM" id="Phobius"/>
    </source>
</evidence>
<evidence type="ECO:0000256" key="5">
    <source>
        <dbReference type="ARBA" id="ARBA00022989"/>
    </source>
</evidence>
<dbReference type="InterPro" id="IPR022764">
    <property type="entry name" value="Peptidase_S54_rhomboid_dom"/>
</dbReference>
<keyword evidence="3 7" id="KW-0812">Transmembrane</keyword>
<comment type="subcellular location">
    <subcellularLocation>
        <location evidence="1">Membrane</location>
        <topology evidence="1">Multi-pass membrane protein</topology>
    </subcellularLocation>
</comment>
<evidence type="ECO:0000256" key="3">
    <source>
        <dbReference type="ARBA" id="ARBA00022692"/>
    </source>
</evidence>
<feature type="transmembrane region" description="Helical" evidence="7">
    <location>
        <begin position="117"/>
        <end position="139"/>
    </location>
</feature>
<dbReference type="InterPro" id="IPR035952">
    <property type="entry name" value="Rhomboid-like_sf"/>
</dbReference>
<dbReference type="RefSeq" id="WP_107030093.1">
    <property type="nucleotide sequence ID" value="NZ_AP031432.1"/>
</dbReference>
<dbReference type="Proteomes" id="UP001204814">
    <property type="component" value="Unassembled WGS sequence"/>
</dbReference>
<dbReference type="EMBL" id="JANGBO010000006">
    <property type="protein sequence ID" value="MCQ5061815.1"/>
    <property type="molecule type" value="Genomic_DNA"/>
</dbReference>
<feature type="domain" description="Peptidase S54 rhomboid" evidence="8">
    <location>
        <begin position="46"/>
        <end position="187"/>
    </location>
</feature>
<dbReference type="InterPro" id="IPR050925">
    <property type="entry name" value="Rhomboid_protease_S54"/>
</dbReference>
<keyword evidence="11" id="KW-1185">Reference proteome</keyword>
<feature type="transmembrane region" description="Helical" evidence="7">
    <location>
        <begin position="170"/>
        <end position="191"/>
    </location>
</feature>
<gene>
    <name evidence="10" type="ORF">C7U54_09210</name>
    <name evidence="9" type="ORF">NE542_08255</name>
</gene>
<organism evidence="10 11">
    <name type="scientific">Faecalibacillus intestinalis</name>
    <dbReference type="NCBI Taxonomy" id="1982626"/>
    <lineage>
        <taxon>Bacteria</taxon>
        <taxon>Bacillati</taxon>
        <taxon>Bacillota</taxon>
        <taxon>Erysipelotrichia</taxon>
        <taxon>Erysipelotrichales</taxon>
        <taxon>Coprobacillaceae</taxon>
        <taxon>Faecalibacillus</taxon>
    </lineage>
</organism>
<dbReference type="SUPFAM" id="SSF144091">
    <property type="entry name" value="Rhomboid-like"/>
    <property type="match status" value="1"/>
</dbReference>
<dbReference type="EMBL" id="PYLQ01000012">
    <property type="protein sequence ID" value="PST40319.1"/>
    <property type="molecule type" value="Genomic_DNA"/>
</dbReference>
<keyword evidence="10" id="KW-0645">Protease</keyword>
<evidence type="ECO:0000313" key="9">
    <source>
        <dbReference type="EMBL" id="MCQ5061815.1"/>
    </source>
</evidence>
<dbReference type="GO" id="GO:0004252">
    <property type="term" value="F:serine-type endopeptidase activity"/>
    <property type="evidence" value="ECO:0007669"/>
    <property type="project" value="InterPro"/>
</dbReference>
<dbReference type="Pfam" id="PF01694">
    <property type="entry name" value="Rhomboid"/>
    <property type="match status" value="1"/>
</dbReference>
<evidence type="ECO:0000256" key="6">
    <source>
        <dbReference type="ARBA" id="ARBA00023136"/>
    </source>
</evidence>
<reference evidence="9" key="2">
    <citation type="submission" date="2022-06" db="EMBL/GenBank/DDBJ databases">
        <title>Isolation of gut microbiota from human fecal samples.</title>
        <authorList>
            <person name="Pamer E.G."/>
            <person name="Barat B."/>
            <person name="Waligurski E."/>
            <person name="Medina S."/>
            <person name="Paddock L."/>
            <person name="Mostad J."/>
        </authorList>
    </citation>
    <scope>NUCLEOTIDE SEQUENCE</scope>
    <source>
        <strain evidence="9">DFI.6.24</strain>
    </source>
</reference>
<comment type="caution">
    <text evidence="10">The sequence shown here is derived from an EMBL/GenBank/DDBJ whole genome shotgun (WGS) entry which is preliminary data.</text>
</comment>
<dbReference type="Gene3D" id="1.20.1540.10">
    <property type="entry name" value="Rhomboid-like"/>
    <property type="match status" value="1"/>
</dbReference>
<feature type="transmembrane region" description="Helical" evidence="7">
    <location>
        <begin position="86"/>
        <end position="105"/>
    </location>
</feature>
<evidence type="ECO:0000256" key="4">
    <source>
        <dbReference type="ARBA" id="ARBA00022801"/>
    </source>
</evidence>
<proteinExistence type="inferred from homology"/>
<reference evidence="10 11" key="1">
    <citation type="journal article" date="2019" name="Int. J. Syst. Evol. Microbiol.">
        <title>Faecalibacillus intestinalis gen. nov., sp. nov. and Faecalibacillus faecis sp. nov., isolated from human faeces.</title>
        <authorList>
            <person name="Seo B."/>
            <person name="Jeon K."/>
            <person name="Baek I."/>
            <person name="Lee Y.M."/>
            <person name="Baek K."/>
            <person name="Ko G."/>
        </authorList>
    </citation>
    <scope>NUCLEOTIDE SEQUENCE [LARGE SCALE GENOMIC DNA]</scope>
    <source>
        <strain evidence="10 11">SNUG30099</strain>
    </source>
</reference>
<keyword evidence="4" id="KW-0378">Hydrolase</keyword>
<evidence type="ECO:0000313" key="10">
    <source>
        <dbReference type="EMBL" id="PST40319.1"/>
    </source>
</evidence>
<evidence type="ECO:0000259" key="8">
    <source>
        <dbReference type="Pfam" id="PF01694"/>
    </source>
</evidence>